<evidence type="ECO:0000313" key="2">
    <source>
        <dbReference type="Proteomes" id="UP000189681"/>
    </source>
</evidence>
<dbReference type="AlphaFoldDB" id="A0A1V4AWE6"/>
<comment type="caution">
    <text evidence="1">The sequence shown here is derived from an EMBL/GenBank/DDBJ whole genome shotgun (WGS) entry which is preliminary data.</text>
</comment>
<protein>
    <submittedName>
        <fullName evidence="1">Uncharacterized protein</fullName>
    </submittedName>
</protein>
<sequence length="73" mass="8197">MLIHKVANASPLPCMANIALIEIFQKTKGSEGKIFLCKRRYEEGHGDPVSFHTLRKLLSKQKAIIDFLLTTGK</sequence>
<dbReference type="Proteomes" id="UP000189681">
    <property type="component" value="Unassembled WGS sequence"/>
</dbReference>
<name>A0A1V4AWE6_9BACT</name>
<dbReference type="EMBL" id="AYTS01000029">
    <property type="protein sequence ID" value="OOP57450.1"/>
    <property type="molecule type" value="Genomic_DNA"/>
</dbReference>
<evidence type="ECO:0000313" key="1">
    <source>
        <dbReference type="EMBL" id="OOP57450.1"/>
    </source>
</evidence>
<reference evidence="1 2" key="1">
    <citation type="journal article" date="2017" name="Water Res.">
        <title>Discovery and metagenomic analysis of an anammox bacterial enrichment related to Candidatus "Brocadia caroliniensis" in a full-scale glycerol-fed nitritation-denitritation separate centrate treatment process.</title>
        <authorList>
            <person name="Park H."/>
            <person name="Brotto A.C."/>
            <person name="van Loosdrecht M.C."/>
            <person name="Chandran K."/>
        </authorList>
    </citation>
    <scope>NUCLEOTIDE SEQUENCE [LARGE SCALE GENOMIC DNA]</scope>
    <source>
        <strain evidence="1">26THWARD</strain>
    </source>
</reference>
<proteinExistence type="predicted"/>
<dbReference type="STRING" id="1004156.AYP45_03120"/>
<gene>
    <name evidence="1" type="ORF">AYP45_03120</name>
</gene>
<accession>A0A1V4AWE6</accession>
<organism evidence="1 2">
    <name type="scientific">Candidatus Brocadia carolinensis</name>
    <dbReference type="NCBI Taxonomy" id="1004156"/>
    <lineage>
        <taxon>Bacteria</taxon>
        <taxon>Pseudomonadati</taxon>
        <taxon>Planctomycetota</taxon>
        <taxon>Candidatus Brocadiia</taxon>
        <taxon>Candidatus Brocadiales</taxon>
        <taxon>Candidatus Brocadiaceae</taxon>
        <taxon>Candidatus Brocadia</taxon>
    </lineage>
</organism>